<evidence type="ECO:0000256" key="3">
    <source>
        <dbReference type="ARBA" id="ARBA00010280"/>
    </source>
</evidence>
<evidence type="ECO:0000256" key="2">
    <source>
        <dbReference type="ARBA" id="ARBA00004686"/>
    </source>
</evidence>
<evidence type="ECO:0000256" key="5">
    <source>
        <dbReference type="ARBA" id="ARBA00020367"/>
    </source>
</evidence>
<evidence type="ECO:0000256" key="9">
    <source>
        <dbReference type="ARBA" id="ARBA00022755"/>
    </source>
</evidence>
<dbReference type="SUPFAM" id="SSF56042">
    <property type="entry name" value="PurM C-terminal domain-like"/>
    <property type="match status" value="1"/>
</dbReference>
<dbReference type="PATRIC" id="fig|1303518.3.peg.858"/>
<comment type="pathway">
    <text evidence="2 15">Purine metabolism; IMP biosynthesis via de novo pathway; 5-amino-1-(5-phospho-D-ribosyl)imidazole from N(2)-formyl-N(1)-(5-phospho-D-ribosyl)glycinamide: step 2/2.</text>
</comment>
<evidence type="ECO:0000256" key="8">
    <source>
        <dbReference type="ARBA" id="ARBA00022741"/>
    </source>
</evidence>
<dbReference type="InterPro" id="IPR004733">
    <property type="entry name" value="PurM_cligase"/>
</dbReference>
<dbReference type="KEGG" id="ccz:CCALI_00850"/>
<dbReference type="FunFam" id="3.30.1330.10:FF:000001">
    <property type="entry name" value="Phosphoribosylformylglycinamidine cyclo-ligase"/>
    <property type="match status" value="1"/>
</dbReference>
<dbReference type="RefSeq" id="WP_016482228.1">
    <property type="nucleotide sequence ID" value="NC_021487.1"/>
</dbReference>
<sequence length="347" mass="37352">MSDLRLTYRDAGVDIDAANEAVHRMREHVRSTFTPQVLTDIGSFGGMFALNGLDGYSDPVLVSSIDGVGTKVKIAAQLGAHSSIGQDLVNHCVNDILVQGARALFFLDYFGTGRLVPSVAEEIIRGLSEACKNVGCALIGGETAEMPGLYPEGEYDLVGCIVGIVDRHRIIDGTKVAPGDTVIGLASNGLHTNGFSLVRKALLEGPEPFSLYEYIPCLGRTLGEELLAVHRCYAPTILPLLTTFDIHAMAHITGGGFYENIPRVVPPDCSIIIDRRSWKVPPIFTLIQEKGGVPEPEMYRTFNMGIGMVLIAPPEQAPLIVNHLNEAGEVASIIGDIRQGVHEVVII</sequence>
<evidence type="ECO:0000256" key="14">
    <source>
        <dbReference type="ARBA" id="ARBA00049057"/>
    </source>
</evidence>
<dbReference type="EC" id="6.3.3.1" evidence="4 15"/>
<dbReference type="Gene3D" id="3.30.1330.10">
    <property type="entry name" value="PurM-like, N-terminal domain"/>
    <property type="match status" value="1"/>
</dbReference>
<dbReference type="FunFam" id="3.90.650.10:FF:000011">
    <property type="entry name" value="Phosphoribosylformylglycinamidine cyclo-ligase"/>
    <property type="match status" value="1"/>
</dbReference>
<dbReference type="InterPro" id="IPR010918">
    <property type="entry name" value="PurM-like_C_dom"/>
</dbReference>
<dbReference type="Proteomes" id="UP000014227">
    <property type="component" value="Chromosome I"/>
</dbReference>
<dbReference type="FunCoup" id="S0ET92">
    <property type="interactions" value="433"/>
</dbReference>
<dbReference type="InterPro" id="IPR036676">
    <property type="entry name" value="PurM-like_C_sf"/>
</dbReference>
<dbReference type="OrthoDB" id="9777881at2"/>
<dbReference type="InParanoid" id="S0ET92"/>
<evidence type="ECO:0000256" key="7">
    <source>
        <dbReference type="ARBA" id="ARBA00022598"/>
    </source>
</evidence>
<evidence type="ECO:0000256" key="1">
    <source>
        <dbReference type="ARBA" id="ARBA00004496"/>
    </source>
</evidence>
<keyword evidence="6 15" id="KW-0963">Cytoplasm</keyword>
<protein>
    <recommendedName>
        <fullName evidence="5 15">Phosphoribosylformylglycinamidine cyclo-ligase</fullName>
        <ecNumber evidence="4 15">6.3.3.1</ecNumber>
    </recommendedName>
    <alternativeName>
        <fullName evidence="12 15">AIR synthase</fullName>
    </alternativeName>
    <alternativeName>
        <fullName evidence="13 15">AIRS</fullName>
    </alternativeName>
    <alternativeName>
        <fullName evidence="11 15">Phosphoribosyl-aminoimidazole synthetase</fullName>
    </alternativeName>
</protein>
<dbReference type="GO" id="GO:0006189">
    <property type="term" value="P:'de novo' IMP biosynthetic process"/>
    <property type="evidence" value="ECO:0007669"/>
    <property type="project" value="UniProtKB-UniRule"/>
</dbReference>
<reference evidence="19" key="1">
    <citation type="submission" date="2013-03" db="EMBL/GenBank/DDBJ databases">
        <title>Genome sequence of Chthonomonas calidirosea, the first sequenced genome from the Armatimonadetes phylum (formally candidate division OP10).</title>
        <authorList>
            <person name="Lee K.C.Y."/>
            <person name="Morgan X.C."/>
            <person name="Dunfield P.F."/>
            <person name="Tamas I."/>
            <person name="Houghton K.M."/>
            <person name="Vyssotski M."/>
            <person name="Ryan J.L.J."/>
            <person name="Lagutin K."/>
            <person name="McDonald I.R."/>
            <person name="Stott M.B."/>
        </authorList>
    </citation>
    <scope>NUCLEOTIDE SEQUENCE [LARGE SCALE GENOMIC DNA]</scope>
    <source>
        <strain evidence="19">DSM 23976 / ICMP 18418 / T49</strain>
    </source>
</reference>
<gene>
    <name evidence="15" type="primary">purM</name>
    <name evidence="18" type="ORF">CCALI_00850</name>
</gene>
<evidence type="ECO:0000256" key="11">
    <source>
        <dbReference type="ARBA" id="ARBA00031908"/>
    </source>
</evidence>
<keyword evidence="9 15" id="KW-0658">Purine biosynthesis</keyword>
<evidence type="ECO:0000256" key="13">
    <source>
        <dbReference type="ARBA" id="ARBA00033093"/>
    </source>
</evidence>
<dbReference type="CDD" id="cd02196">
    <property type="entry name" value="PurM"/>
    <property type="match status" value="1"/>
</dbReference>
<dbReference type="GO" id="GO:0046084">
    <property type="term" value="P:adenine biosynthetic process"/>
    <property type="evidence" value="ECO:0007669"/>
    <property type="project" value="TreeGrafter"/>
</dbReference>
<dbReference type="eggNOG" id="COG0150">
    <property type="taxonomic scope" value="Bacteria"/>
</dbReference>
<evidence type="ECO:0000313" key="19">
    <source>
        <dbReference type="Proteomes" id="UP000014227"/>
    </source>
</evidence>
<dbReference type="SUPFAM" id="SSF55326">
    <property type="entry name" value="PurM N-terminal domain-like"/>
    <property type="match status" value="1"/>
</dbReference>
<dbReference type="HOGENOM" id="CLU_047116_0_0_0"/>
<feature type="domain" description="PurM-like C-terminal" evidence="17">
    <location>
        <begin position="178"/>
        <end position="346"/>
    </location>
</feature>
<keyword evidence="10 15" id="KW-0067">ATP-binding</keyword>
<dbReference type="Pfam" id="PF00586">
    <property type="entry name" value="AIRS"/>
    <property type="match status" value="1"/>
</dbReference>
<comment type="catalytic activity">
    <reaction evidence="14 15">
        <text>2-formamido-N(1)-(5-O-phospho-beta-D-ribosyl)acetamidine + ATP = 5-amino-1-(5-phospho-beta-D-ribosyl)imidazole + ADP + phosphate + H(+)</text>
        <dbReference type="Rhea" id="RHEA:23032"/>
        <dbReference type="ChEBI" id="CHEBI:15378"/>
        <dbReference type="ChEBI" id="CHEBI:30616"/>
        <dbReference type="ChEBI" id="CHEBI:43474"/>
        <dbReference type="ChEBI" id="CHEBI:137981"/>
        <dbReference type="ChEBI" id="CHEBI:147287"/>
        <dbReference type="ChEBI" id="CHEBI:456216"/>
        <dbReference type="EC" id="6.3.3.1"/>
    </reaction>
</comment>
<keyword evidence="19" id="KW-1185">Reference proteome</keyword>
<feature type="domain" description="PurM-like N-terminal" evidence="16">
    <location>
        <begin position="60"/>
        <end position="165"/>
    </location>
</feature>
<evidence type="ECO:0000256" key="12">
    <source>
        <dbReference type="ARBA" id="ARBA00032931"/>
    </source>
</evidence>
<dbReference type="Pfam" id="PF02769">
    <property type="entry name" value="AIRS_C"/>
    <property type="match status" value="1"/>
</dbReference>
<comment type="subcellular location">
    <subcellularLocation>
        <location evidence="1 15">Cytoplasm</location>
    </subcellularLocation>
</comment>
<accession>S0ET92</accession>
<evidence type="ECO:0000256" key="10">
    <source>
        <dbReference type="ARBA" id="ARBA00022840"/>
    </source>
</evidence>
<dbReference type="AlphaFoldDB" id="S0ET92"/>
<dbReference type="EMBL" id="HF951689">
    <property type="protein sequence ID" value="CCW34673.1"/>
    <property type="molecule type" value="Genomic_DNA"/>
</dbReference>
<keyword evidence="7 15" id="KW-0436">Ligase</keyword>
<proteinExistence type="inferred from homology"/>
<keyword evidence="8 15" id="KW-0547">Nucleotide-binding</keyword>
<evidence type="ECO:0000256" key="4">
    <source>
        <dbReference type="ARBA" id="ARBA00013047"/>
    </source>
</evidence>
<dbReference type="PANTHER" id="PTHR10520">
    <property type="entry name" value="TRIFUNCTIONAL PURINE BIOSYNTHETIC PROTEIN ADENOSINE-3-RELATED"/>
    <property type="match status" value="1"/>
</dbReference>
<evidence type="ECO:0000256" key="15">
    <source>
        <dbReference type="HAMAP-Rule" id="MF_00741"/>
    </source>
</evidence>
<dbReference type="GO" id="GO:0005829">
    <property type="term" value="C:cytosol"/>
    <property type="evidence" value="ECO:0007669"/>
    <property type="project" value="TreeGrafter"/>
</dbReference>
<evidence type="ECO:0000256" key="6">
    <source>
        <dbReference type="ARBA" id="ARBA00022490"/>
    </source>
</evidence>
<evidence type="ECO:0000313" key="18">
    <source>
        <dbReference type="EMBL" id="CCW34673.1"/>
    </source>
</evidence>
<dbReference type="GO" id="GO:0004637">
    <property type="term" value="F:phosphoribosylamine-glycine ligase activity"/>
    <property type="evidence" value="ECO:0007669"/>
    <property type="project" value="TreeGrafter"/>
</dbReference>
<dbReference type="Gene3D" id="3.90.650.10">
    <property type="entry name" value="PurM-like C-terminal domain"/>
    <property type="match status" value="1"/>
</dbReference>
<organism evidence="18 19">
    <name type="scientific">Chthonomonas calidirosea (strain DSM 23976 / ICMP 18418 / T49)</name>
    <dbReference type="NCBI Taxonomy" id="1303518"/>
    <lineage>
        <taxon>Bacteria</taxon>
        <taxon>Bacillati</taxon>
        <taxon>Armatimonadota</taxon>
        <taxon>Chthonomonadia</taxon>
        <taxon>Chthonomonadales</taxon>
        <taxon>Chthonomonadaceae</taxon>
        <taxon>Chthonomonas</taxon>
    </lineage>
</organism>
<dbReference type="NCBIfam" id="TIGR00878">
    <property type="entry name" value="purM"/>
    <property type="match status" value="1"/>
</dbReference>
<comment type="similarity">
    <text evidence="3 15">Belongs to the AIR synthase family.</text>
</comment>
<dbReference type="UniPathway" id="UPA00074">
    <property type="reaction ID" value="UER00129"/>
</dbReference>
<dbReference type="PANTHER" id="PTHR10520:SF12">
    <property type="entry name" value="TRIFUNCTIONAL PURINE BIOSYNTHETIC PROTEIN ADENOSINE-3"/>
    <property type="match status" value="1"/>
</dbReference>
<evidence type="ECO:0000259" key="17">
    <source>
        <dbReference type="Pfam" id="PF02769"/>
    </source>
</evidence>
<dbReference type="HAMAP" id="MF_00741">
    <property type="entry name" value="AIRS"/>
    <property type="match status" value="1"/>
</dbReference>
<dbReference type="GO" id="GO:0005524">
    <property type="term" value="F:ATP binding"/>
    <property type="evidence" value="ECO:0007669"/>
    <property type="project" value="UniProtKB-KW"/>
</dbReference>
<dbReference type="GO" id="GO:0004641">
    <property type="term" value="F:phosphoribosylformylglycinamidine cyclo-ligase activity"/>
    <property type="evidence" value="ECO:0007669"/>
    <property type="project" value="UniProtKB-UniRule"/>
</dbReference>
<name>S0ET92_CHTCT</name>
<dbReference type="InterPro" id="IPR016188">
    <property type="entry name" value="PurM-like_N"/>
</dbReference>
<evidence type="ECO:0000259" key="16">
    <source>
        <dbReference type="Pfam" id="PF00586"/>
    </source>
</evidence>
<dbReference type="InterPro" id="IPR036921">
    <property type="entry name" value="PurM-like_N_sf"/>
</dbReference>
<dbReference type="STRING" id="454171.CP488_00306"/>